<sequence>MESSPLLGHVLTLITGTAVAQVVSFGMSIVLARIYTPRDLGLMAIYTSVAGILVAVAALRYDMTIMLPKKEPEALSVARLGLVCIAVVSLLATVAAFPLHGLVTRWWGHEVALWMPLVGLTTFLMSGVELFKFWFNRSSNYRAIAINQAEQQIGVNVGQVGLGLAGMGGMAGLMLGFTAGQVFAFGNLGRQAKELWRPLPQEAPSLRWVARRYRRMPLLNGPNALADALRLNGIQLLIANYSVSALGQFQTAWRYLDAPLILINGAVAKVFFQKLSTIEPGQMRPLVRVTIKRAVLIGIVPFALIYVLSPWLFPFLLGARWTDSGSFARALTPWLFMLLITSPISNLFVVTEHQDWMLGFALLYTAAPLAWLHWSPLEVMPTCYVLGLMMAGLLVLNALLADYAAKQFDAHGSARTGRRRGHDSHEADVSDA</sequence>
<keyword evidence="3 6" id="KW-0812">Transmembrane</keyword>
<comment type="caution">
    <text evidence="7">The sequence shown here is derived from an EMBL/GenBank/DDBJ whole genome shotgun (WGS) entry which is preliminary data.</text>
</comment>
<evidence type="ECO:0000256" key="4">
    <source>
        <dbReference type="ARBA" id="ARBA00022989"/>
    </source>
</evidence>
<protein>
    <submittedName>
        <fullName evidence="7">Oligosaccharide flippase family protein</fullName>
    </submittedName>
</protein>
<evidence type="ECO:0000256" key="5">
    <source>
        <dbReference type="ARBA" id="ARBA00023136"/>
    </source>
</evidence>
<dbReference type="RefSeq" id="WP_311373410.1">
    <property type="nucleotide sequence ID" value="NZ_JAMZMH010000022.1"/>
</dbReference>
<feature type="transmembrane region" description="Helical" evidence="6">
    <location>
        <begin position="294"/>
        <end position="313"/>
    </location>
</feature>
<comment type="subcellular location">
    <subcellularLocation>
        <location evidence="1">Cell membrane</location>
        <topology evidence="1">Multi-pass membrane protein</topology>
    </subcellularLocation>
</comment>
<reference evidence="7" key="1">
    <citation type="submission" date="2022-06" db="EMBL/GenBank/DDBJ databases">
        <title>Draft Genome Sequences of Three Actinomyces oris Strains, Isolated from Healthy Human Feces.</title>
        <authorList>
            <person name="Ye Y."/>
            <person name="Liu C."/>
            <person name="Zhao J."/>
            <person name="Xu J."/>
            <person name="Huang H."/>
            <person name="Wang B."/>
            <person name="Wei J."/>
            <person name="Jing X."/>
        </authorList>
    </citation>
    <scope>NUCLEOTIDE SEQUENCE</scope>
    <source>
        <strain evidence="7">CNGBCC1803368</strain>
    </source>
</reference>
<dbReference type="GO" id="GO:0005886">
    <property type="term" value="C:plasma membrane"/>
    <property type="evidence" value="ECO:0007669"/>
    <property type="project" value="UniProtKB-SubCell"/>
</dbReference>
<evidence type="ECO:0000256" key="1">
    <source>
        <dbReference type="ARBA" id="ARBA00004651"/>
    </source>
</evidence>
<feature type="transmembrane region" description="Helical" evidence="6">
    <location>
        <begin position="12"/>
        <end position="34"/>
    </location>
</feature>
<feature type="transmembrane region" description="Helical" evidence="6">
    <location>
        <begin position="40"/>
        <end position="59"/>
    </location>
</feature>
<feature type="transmembrane region" description="Helical" evidence="6">
    <location>
        <begin position="356"/>
        <end position="374"/>
    </location>
</feature>
<evidence type="ECO:0000256" key="2">
    <source>
        <dbReference type="ARBA" id="ARBA00022475"/>
    </source>
</evidence>
<keyword evidence="2" id="KW-1003">Cell membrane</keyword>
<dbReference type="Proteomes" id="UP001180729">
    <property type="component" value="Unassembled WGS sequence"/>
</dbReference>
<dbReference type="PANTHER" id="PTHR30250:SF28">
    <property type="entry name" value="POLYSACCHARIDE BIOSYNTHESIS PROTEIN"/>
    <property type="match status" value="1"/>
</dbReference>
<gene>
    <name evidence="7" type="ORF">RMW62_12615</name>
</gene>
<evidence type="ECO:0000256" key="6">
    <source>
        <dbReference type="SAM" id="Phobius"/>
    </source>
</evidence>
<dbReference type="PANTHER" id="PTHR30250">
    <property type="entry name" value="PST FAMILY PREDICTED COLANIC ACID TRANSPORTER"/>
    <property type="match status" value="1"/>
</dbReference>
<feature type="transmembrane region" description="Helical" evidence="6">
    <location>
        <begin position="386"/>
        <end position="405"/>
    </location>
</feature>
<evidence type="ECO:0000256" key="3">
    <source>
        <dbReference type="ARBA" id="ARBA00022692"/>
    </source>
</evidence>
<name>A0AAE4G679_9ACTO</name>
<keyword evidence="5 6" id="KW-0472">Membrane</keyword>
<dbReference type="InterPro" id="IPR050833">
    <property type="entry name" value="Poly_Biosynth_Transport"/>
</dbReference>
<organism evidence="7 8">
    <name type="scientific">Actinomyces oris</name>
    <dbReference type="NCBI Taxonomy" id="544580"/>
    <lineage>
        <taxon>Bacteria</taxon>
        <taxon>Bacillati</taxon>
        <taxon>Actinomycetota</taxon>
        <taxon>Actinomycetes</taxon>
        <taxon>Actinomycetales</taxon>
        <taxon>Actinomycetaceae</taxon>
        <taxon>Actinomyces</taxon>
    </lineage>
</organism>
<proteinExistence type="predicted"/>
<keyword evidence="4 6" id="KW-1133">Transmembrane helix</keyword>
<dbReference type="EMBL" id="JAMZMH010000022">
    <property type="protein sequence ID" value="MDT0249919.1"/>
    <property type="molecule type" value="Genomic_DNA"/>
</dbReference>
<feature type="transmembrane region" description="Helical" evidence="6">
    <location>
        <begin position="111"/>
        <end position="135"/>
    </location>
</feature>
<evidence type="ECO:0000313" key="7">
    <source>
        <dbReference type="EMBL" id="MDT0249919.1"/>
    </source>
</evidence>
<dbReference type="AlphaFoldDB" id="A0AAE4G679"/>
<accession>A0AAE4G679</accession>
<feature type="transmembrane region" description="Helical" evidence="6">
    <location>
        <begin position="80"/>
        <end position="99"/>
    </location>
</feature>
<feature type="transmembrane region" description="Helical" evidence="6">
    <location>
        <begin position="333"/>
        <end position="349"/>
    </location>
</feature>
<dbReference type="Pfam" id="PF13440">
    <property type="entry name" value="Polysacc_synt_3"/>
    <property type="match status" value="1"/>
</dbReference>
<evidence type="ECO:0000313" key="8">
    <source>
        <dbReference type="Proteomes" id="UP001180729"/>
    </source>
</evidence>